<evidence type="ECO:0000256" key="9">
    <source>
        <dbReference type="ARBA" id="ARBA00023239"/>
    </source>
</evidence>
<keyword evidence="9 10" id="KW-0456">Lyase</keyword>
<accession>A0A4P9ZC91</accession>
<organism evidence="11 12">
    <name type="scientific">Metschnikowia bicuspidata</name>
    <dbReference type="NCBI Taxonomy" id="27322"/>
    <lineage>
        <taxon>Eukaryota</taxon>
        <taxon>Fungi</taxon>
        <taxon>Dikarya</taxon>
        <taxon>Ascomycota</taxon>
        <taxon>Saccharomycotina</taxon>
        <taxon>Pichiomycetes</taxon>
        <taxon>Metschnikowiaceae</taxon>
        <taxon>Metschnikowia</taxon>
    </lineage>
</organism>
<gene>
    <name evidence="11" type="ORF">METBISCDRAFT_16159</name>
</gene>
<dbReference type="OrthoDB" id="1158011at2759"/>
<evidence type="ECO:0000256" key="6">
    <source>
        <dbReference type="ARBA" id="ARBA00023004"/>
    </source>
</evidence>
<evidence type="ECO:0000256" key="5">
    <source>
        <dbReference type="ARBA" id="ARBA00022792"/>
    </source>
</evidence>
<comment type="function">
    <text evidence="10">Lyase that catalyzes the covalent linking of the heme group to the cytochrome C apoprotein to produce the mature functional cytochrome.</text>
</comment>
<evidence type="ECO:0000256" key="3">
    <source>
        <dbReference type="ARBA" id="ARBA00022617"/>
    </source>
</evidence>
<evidence type="ECO:0000256" key="1">
    <source>
        <dbReference type="ARBA" id="ARBA00004273"/>
    </source>
</evidence>
<dbReference type="GO" id="GO:0005743">
    <property type="term" value="C:mitochondrial inner membrane"/>
    <property type="evidence" value="ECO:0007669"/>
    <property type="project" value="UniProtKB-SubCell"/>
</dbReference>
<keyword evidence="4 10" id="KW-0479">Metal-binding</keyword>
<dbReference type="PROSITE" id="PS00821">
    <property type="entry name" value="CYTO_HEME_LYASE_1"/>
    <property type="match status" value="1"/>
</dbReference>
<dbReference type="EC" id="4.4.1.17" evidence="10"/>
<dbReference type="PANTHER" id="PTHR12743">
    <property type="entry name" value="CYTOCHROME C1 HEME LYASE"/>
    <property type="match status" value="1"/>
</dbReference>
<keyword evidence="6 10" id="KW-0408">Iron</keyword>
<dbReference type="Proteomes" id="UP000268321">
    <property type="component" value="Unassembled WGS sequence"/>
</dbReference>
<keyword evidence="7 10" id="KW-0496">Mitochondrion</keyword>
<comment type="subcellular location">
    <subcellularLocation>
        <location evidence="1 10">Mitochondrion inner membrane</location>
    </subcellularLocation>
</comment>
<dbReference type="PANTHER" id="PTHR12743:SF3">
    <property type="entry name" value="HOLOCYTOCHROME-C SYNTHASE"/>
    <property type="match status" value="1"/>
</dbReference>
<comment type="similarity">
    <text evidence="2 10">Belongs to the cytochrome c-type heme lyase family.</text>
</comment>
<comment type="catalytic activity">
    <reaction evidence="10">
        <text>holo-[cytochrome c] = apo-[cytochrome c] + heme b</text>
        <dbReference type="Rhea" id="RHEA:22648"/>
        <dbReference type="Rhea" id="RHEA-COMP:10725"/>
        <dbReference type="Rhea" id="RHEA-COMP:10726"/>
        <dbReference type="ChEBI" id="CHEBI:29950"/>
        <dbReference type="ChEBI" id="CHEBI:60344"/>
        <dbReference type="ChEBI" id="CHEBI:83739"/>
        <dbReference type="EC" id="4.4.1.17"/>
    </reaction>
</comment>
<proteinExistence type="inferred from homology"/>
<dbReference type="AlphaFoldDB" id="A0A4P9ZC91"/>
<keyword evidence="3 10" id="KW-0349">Heme</keyword>
<protein>
    <recommendedName>
        <fullName evidence="10">Holocytochrome c-type synthase</fullName>
        <ecNumber evidence="10">4.4.1.17</ecNumber>
    </recommendedName>
</protein>
<dbReference type="GO" id="GO:0046872">
    <property type="term" value="F:metal ion binding"/>
    <property type="evidence" value="ECO:0007669"/>
    <property type="project" value="UniProtKB-KW"/>
</dbReference>
<keyword evidence="5 10" id="KW-0999">Mitochondrion inner membrane</keyword>
<keyword evidence="12" id="KW-1185">Reference proteome</keyword>
<evidence type="ECO:0000313" key="12">
    <source>
        <dbReference type="Proteomes" id="UP000268321"/>
    </source>
</evidence>
<evidence type="ECO:0000256" key="8">
    <source>
        <dbReference type="ARBA" id="ARBA00023136"/>
    </source>
</evidence>
<dbReference type="Pfam" id="PF01265">
    <property type="entry name" value="Cyto_heme_lyase"/>
    <property type="match status" value="1"/>
</dbReference>
<dbReference type="InterPro" id="IPR000511">
    <property type="entry name" value="Holocyt_c/c1_synthase"/>
</dbReference>
<evidence type="ECO:0000256" key="10">
    <source>
        <dbReference type="RuleBase" id="RU363130"/>
    </source>
</evidence>
<dbReference type="GO" id="GO:0004408">
    <property type="term" value="F:holocytochrome-c synthase activity"/>
    <property type="evidence" value="ECO:0007669"/>
    <property type="project" value="UniProtKB-EC"/>
</dbReference>
<reference evidence="12" key="1">
    <citation type="journal article" date="2018" name="Nat. Microbiol.">
        <title>Leveraging single-cell genomics to expand the fungal tree of life.</title>
        <authorList>
            <person name="Ahrendt S.R."/>
            <person name="Quandt C.A."/>
            <person name="Ciobanu D."/>
            <person name="Clum A."/>
            <person name="Salamov A."/>
            <person name="Andreopoulos B."/>
            <person name="Cheng J.F."/>
            <person name="Woyke T."/>
            <person name="Pelin A."/>
            <person name="Henrissat B."/>
            <person name="Reynolds N.K."/>
            <person name="Benny G.L."/>
            <person name="Smith M.E."/>
            <person name="James T.Y."/>
            <person name="Grigoriev I.V."/>
        </authorList>
    </citation>
    <scope>NUCLEOTIDE SEQUENCE [LARGE SCALE GENOMIC DNA]</scope>
    <source>
        <strain evidence="12">Baker2002</strain>
    </source>
</reference>
<evidence type="ECO:0000256" key="2">
    <source>
        <dbReference type="ARBA" id="ARBA00007255"/>
    </source>
</evidence>
<evidence type="ECO:0000256" key="7">
    <source>
        <dbReference type="ARBA" id="ARBA00023128"/>
    </source>
</evidence>
<keyword evidence="8 10" id="KW-0472">Membrane</keyword>
<sequence length="263" mass="30073">MGWFWSSSPAPLHGKFPPGAVCPIDHKKAADFPVDHTKTAENDDNMEGLNPLNNMPMAISLQREPGQKIILSTKRKISSIPRGELPGQGNWEYPSPQQMLNAMLRKGKGQDIDEEAVTSMVEVHNFLNEGAWQQILDWEKPHTAQTRVEPRLEKFSGRPHDLSPRARMYLLLGKFFPENFNTQPPFDRHDWTVLRSKGSGSGWEEVRYVIDYYGAPDDEDTGMPAFMLDTRPALDSPTAVMDRFDRWFTPLWKRAMGDFSDRK</sequence>
<dbReference type="PROSITE" id="PS00822">
    <property type="entry name" value="CYTO_HEME_LYASE_2"/>
    <property type="match status" value="1"/>
</dbReference>
<evidence type="ECO:0000313" key="11">
    <source>
        <dbReference type="EMBL" id="RKP30497.1"/>
    </source>
</evidence>
<evidence type="ECO:0000256" key="4">
    <source>
        <dbReference type="ARBA" id="ARBA00022723"/>
    </source>
</evidence>
<dbReference type="EMBL" id="ML004457">
    <property type="protein sequence ID" value="RKP30497.1"/>
    <property type="molecule type" value="Genomic_DNA"/>
</dbReference>
<name>A0A4P9ZC91_9ASCO</name>